<accession>A0A511T836</accession>
<dbReference type="AlphaFoldDB" id="A0A511T836"/>
<name>A0A511T836_MYXFU</name>
<proteinExistence type="predicted"/>
<dbReference type="Proteomes" id="UP000183760">
    <property type="component" value="Unassembled WGS sequence"/>
</dbReference>
<dbReference type="STRING" id="1334629.MFUL124B02_13735"/>
<keyword evidence="4" id="KW-1185">Reference proteome</keyword>
<sequence>MSKSWSVVVSILAVQWLACAGGGEAQPEGPSGEMRLSVQGLAHGELDSLVVTAQPANVSQTLTYSATSDTFEGTLVLPAGAQTLTAEGFVEDGTGTPVLVASGTVTVTVVAGSTVGVFLDIRDVTPAAPQPDIAPFIRSSISGAVVIRPYTLTELGVDVIDLDGDPITYQWTSDCPTSVFTRPNASYTEWYNTVTGACRLEVRATARGQTVSRAINVTVYSLTPTTGDVDVEGTYTPRPLITAIHAQGQGLPLQTFLRESAVTRFPTVGPNRTFQVDIFVDYGTSHGTRTATLELVSGVPCGTLVRGADTCATSPAPTSCSVRYAWTTPMPTALCKLTARATNGTLADAFTVGTMVDWVP</sequence>
<feature type="chain" id="PRO_5022697243" description="Lipoprotein" evidence="1">
    <location>
        <begin position="21"/>
        <end position="360"/>
    </location>
</feature>
<evidence type="ECO:0008006" key="6">
    <source>
        <dbReference type="Google" id="ProtNLM"/>
    </source>
</evidence>
<dbReference type="RefSeq" id="WP_074957720.1">
    <property type="nucleotide sequence ID" value="NZ_BJXR01000038.1"/>
</dbReference>
<reference evidence="2 5" key="2">
    <citation type="submission" date="2019-07" db="EMBL/GenBank/DDBJ databases">
        <title>Whole genome shotgun sequence of Myxococcus fulvus NBRC 100333.</title>
        <authorList>
            <person name="Hosoyama A."/>
            <person name="Uohara A."/>
            <person name="Ohji S."/>
            <person name="Ichikawa N."/>
        </authorList>
    </citation>
    <scope>NUCLEOTIDE SEQUENCE [LARGE SCALE GENOMIC DNA]</scope>
    <source>
        <strain evidence="2 5">NBRC 100333</strain>
    </source>
</reference>
<gene>
    <name evidence="2" type="ORF">MFU01_53620</name>
    <name evidence="3" type="ORF">SAMN05443572_11072</name>
</gene>
<dbReference type="Proteomes" id="UP000321514">
    <property type="component" value="Unassembled WGS sequence"/>
</dbReference>
<dbReference type="OrthoDB" id="5524160at2"/>
<evidence type="ECO:0000313" key="5">
    <source>
        <dbReference type="Proteomes" id="UP000321514"/>
    </source>
</evidence>
<evidence type="ECO:0000313" key="2">
    <source>
        <dbReference type="EMBL" id="GEN10325.1"/>
    </source>
</evidence>
<comment type="caution">
    <text evidence="2">The sequence shown here is derived from an EMBL/GenBank/DDBJ whole genome shotgun (WGS) entry which is preliminary data.</text>
</comment>
<dbReference type="EMBL" id="BJXR01000038">
    <property type="protein sequence ID" value="GEN10325.1"/>
    <property type="molecule type" value="Genomic_DNA"/>
</dbReference>
<evidence type="ECO:0000256" key="1">
    <source>
        <dbReference type="SAM" id="SignalP"/>
    </source>
</evidence>
<dbReference type="EMBL" id="FOIB01000010">
    <property type="protein sequence ID" value="SEU34533.1"/>
    <property type="molecule type" value="Genomic_DNA"/>
</dbReference>
<keyword evidence="1" id="KW-0732">Signal</keyword>
<organism evidence="2 5">
    <name type="scientific">Myxococcus fulvus</name>
    <dbReference type="NCBI Taxonomy" id="33"/>
    <lineage>
        <taxon>Bacteria</taxon>
        <taxon>Pseudomonadati</taxon>
        <taxon>Myxococcota</taxon>
        <taxon>Myxococcia</taxon>
        <taxon>Myxococcales</taxon>
        <taxon>Cystobacterineae</taxon>
        <taxon>Myxococcaceae</taxon>
        <taxon>Myxococcus</taxon>
    </lineage>
</organism>
<feature type="signal peptide" evidence="1">
    <location>
        <begin position="1"/>
        <end position="20"/>
    </location>
</feature>
<evidence type="ECO:0000313" key="4">
    <source>
        <dbReference type="Proteomes" id="UP000183760"/>
    </source>
</evidence>
<protein>
    <recommendedName>
        <fullName evidence="6">Lipoprotein</fullName>
    </recommendedName>
</protein>
<reference evidence="3 4" key="1">
    <citation type="submission" date="2016-10" db="EMBL/GenBank/DDBJ databases">
        <authorList>
            <person name="Varghese N."/>
            <person name="Submissions S."/>
        </authorList>
    </citation>
    <scope>NUCLEOTIDE SEQUENCE [LARGE SCALE GENOMIC DNA]</scope>
    <source>
        <strain evidence="3 4">DSM 16525</strain>
    </source>
</reference>
<evidence type="ECO:0000313" key="3">
    <source>
        <dbReference type="EMBL" id="SEU34533.1"/>
    </source>
</evidence>